<dbReference type="GeneID" id="103517205"/>
<accession>A0A3Q0JES7</accession>
<feature type="domain" description="U3 small nucleolar RNA-associated protein 20 N-terminal" evidence="2">
    <location>
        <begin position="29"/>
        <end position="171"/>
    </location>
</feature>
<protein>
    <submittedName>
        <fullName evidence="4">Small subunit processome component 20 homolog</fullName>
    </submittedName>
</protein>
<dbReference type="RefSeq" id="XP_026685190.1">
    <property type="nucleotide sequence ID" value="XM_026829389.1"/>
</dbReference>
<dbReference type="SUPFAM" id="SSF48371">
    <property type="entry name" value="ARM repeat"/>
    <property type="match status" value="1"/>
</dbReference>
<dbReference type="PaxDb" id="121845-A0A3Q0JES7"/>
<dbReference type="KEGG" id="dci:103517205"/>
<dbReference type="InterPro" id="IPR052575">
    <property type="entry name" value="SSU_processome_comp_20"/>
</dbReference>
<dbReference type="PANTHER" id="PTHR17695:SF11">
    <property type="entry name" value="SMALL SUBUNIT PROCESSOME COMPONENT 20 HOMOLOG"/>
    <property type="match status" value="1"/>
</dbReference>
<dbReference type="STRING" id="121845.A0A3Q0JES7"/>
<evidence type="ECO:0000259" key="2">
    <source>
        <dbReference type="Pfam" id="PF07539"/>
    </source>
</evidence>
<dbReference type="GO" id="GO:0032040">
    <property type="term" value="C:small-subunit processome"/>
    <property type="evidence" value="ECO:0007669"/>
    <property type="project" value="TreeGrafter"/>
</dbReference>
<dbReference type="InterPro" id="IPR016024">
    <property type="entry name" value="ARM-type_fold"/>
</dbReference>
<gene>
    <name evidence="4" type="primary">LOC103517205</name>
</gene>
<feature type="compositionally biased region" description="Acidic residues" evidence="1">
    <location>
        <begin position="362"/>
        <end position="388"/>
    </location>
</feature>
<feature type="region of interest" description="Disordered" evidence="1">
    <location>
        <begin position="347"/>
        <end position="395"/>
    </location>
</feature>
<organism evidence="3 4">
    <name type="scientific">Diaphorina citri</name>
    <name type="common">Asian citrus psyllid</name>
    <dbReference type="NCBI Taxonomy" id="121845"/>
    <lineage>
        <taxon>Eukaryota</taxon>
        <taxon>Metazoa</taxon>
        <taxon>Ecdysozoa</taxon>
        <taxon>Arthropoda</taxon>
        <taxon>Hexapoda</taxon>
        <taxon>Insecta</taxon>
        <taxon>Pterygota</taxon>
        <taxon>Neoptera</taxon>
        <taxon>Paraneoptera</taxon>
        <taxon>Hemiptera</taxon>
        <taxon>Sternorrhyncha</taxon>
        <taxon>Psylloidea</taxon>
        <taxon>Psyllidae</taxon>
        <taxon>Diaphorininae</taxon>
        <taxon>Diaphorina</taxon>
    </lineage>
</organism>
<evidence type="ECO:0000313" key="4">
    <source>
        <dbReference type="RefSeq" id="XP_026685190.1"/>
    </source>
</evidence>
<dbReference type="InterPro" id="IPR011430">
    <property type="entry name" value="UTP20_N"/>
</dbReference>
<evidence type="ECO:0000256" key="1">
    <source>
        <dbReference type="SAM" id="MobiDB-lite"/>
    </source>
</evidence>
<evidence type="ECO:0000313" key="3">
    <source>
        <dbReference type="Proteomes" id="UP000079169"/>
    </source>
</evidence>
<dbReference type="AlphaFoldDB" id="A0A3Q0JES7"/>
<feature type="compositionally biased region" description="Acidic residues" evidence="1">
    <location>
        <begin position="483"/>
        <end position="494"/>
    </location>
</feature>
<name>A0A3Q0JES7_DIACI</name>
<dbReference type="Proteomes" id="UP000079169">
    <property type="component" value="Unplaced"/>
</dbReference>
<reference evidence="4" key="1">
    <citation type="submission" date="2025-08" db="UniProtKB">
        <authorList>
            <consortium name="RefSeq"/>
        </authorList>
    </citation>
    <scope>IDENTIFICATION</scope>
</reference>
<keyword evidence="3" id="KW-1185">Reference proteome</keyword>
<feature type="region of interest" description="Disordered" evidence="1">
    <location>
        <begin position="480"/>
        <end position="499"/>
    </location>
</feature>
<dbReference type="PANTHER" id="PTHR17695">
    <property type="entry name" value="SMALL SUBUNIT PROCESSOME COMPONENT 20 HOMOLOG"/>
    <property type="match status" value="1"/>
</dbReference>
<dbReference type="GO" id="GO:0030686">
    <property type="term" value="C:90S preribosome"/>
    <property type="evidence" value="ECO:0007669"/>
    <property type="project" value="TreeGrafter"/>
</dbReference>
<sequence length="575" mass="65623">MSQEQPHDILRISGSLCTDLGLAMIHLLYHSSGFLTLVDSGARTLLLEVTAVLADKIKDEDIDMNLIRDLNAMNKKFVDQPDFDRRLDGFNRIQKLVTEVRALFPIQGVLIVYTAMHYLQYEKDISMRTSSSYCLQKLCPHLCRLYKDDARNKDYIVQNTILSLIRNNLQCKKTDFKEDSIMLLGYMVRECPPGLHPVLTDLHQFSCSSDLEMDMFETILHVQLHRRSRAMLRFTEQCKSLSKPLNARTITQYIIPMFSQFLLVEKYYDKNILVDSAIGALSTCVRLLRWREYETVLTTYLGKLRSCGLTYQKQLIKIVSGLLDAFHFDLHKAYEDENAKEVLPPAPFVEDEESEQANSTSQDDEDEEIEEENEENDNEDLDEDDEAENNNNIPVAKSILDKPMVLSKTKASRVIFSIHRDILPGKIKENNDEDLDDDTENNNNIPVAKSILDKPMVLSKSKASRVIFSIHRGILPDKIKENDNEDLDEDDDTENNNNIPVAKSILDKPMVLSKTKASRVIFSIHRDILPGKIRVALAFKLRGLVGFTLRCDPSATELCEGSSLQFVSSAKYSLL</sequence>
<proteinExistence type="predicted"/>
<dbReference type="Pfam" id="PF07539">
    <property type="entry name" value="UTP20_N"/>
    <property type="match status" value="1"/>
</dbReference>